<accession>A0A512AIF8</accession>
<sequence length="331" mass="37618">MPFLDSRLRELGINHASSGRVRGLYRRAWYVEQLMHSQLDGVLKIIGEVTTTAVLLKGAALGRLVYDRPVHRPYDDFDILVPFEMQSDVVEAMRRAGGIVEARSFHATMLRMPGGLSVDIHRSPYQMAFQAEHVRPVFTRLHRIEPDEPAGGNSTSRPSAPWLTLSFTDHFLHTLMHGIGLTSLPPIRWIVDAALLMRREDSRINWDLLVDEINRLDFVEPAILGLREVLEFERNENAARVLAELERRPSQPSVMHAGVDAQHLGVVWLWESTRRNAGGPVGRIRLIASLFLARHGLRGLLRRFSRKVVPLSIAGMKGLFKRRDKITRRSD</sequence>
<protein>
    <recommendedName>
        <fullName evidence="3">Nucleotidyltransferase family protein</fullName>
    </recommendedName>
</protein>
<dbReference type="AlphaFoldDB" id="A0A512AIF8"/>
<gene>
    <name evidence="1" type="ORF">NSE01_12350</name>
</gene>
<organism evidence="1 2">
    <name type="scientific">Novosphingobium sediminis</name>
    <dbReference type="NCBI Taxonomy" id="707214"/>
    <lineage>
        <taxon>Bacteria</taxon>
        <taxon>Pseudomonadati</taxon>
        <taxon>Pseudomonadota</taxon>
        <taxon>Alphaproteobacteria</taxon>
        <taxon>Sphingomonadales</taxon>
        <taxon>Sphingomonadaceae</taxon>
        <taxon>Novosphingobium</taxon>
    </lineage>
</organism>
<comment type="caution">
    <text evidence="1">The sequence shown here is derived from an EMBL/GenBank/DDBJ whole genome shotgun (WGS) entry which is preliminary data.</text>
</comment>
<keyword evidence="2" id="KW-1185">Reference proteome</keyword>
<reference evidence="1 2" key="1">
    <citation type="submission" date="2019-07" db="EMBL/GenBank/DDBJ databases">
        <title>Whole genome shotgun sequence of Novosphingobium sediminis NBRC 106119.</title>
        <authorList>
            <person name="Hosoyama A."/>
            <person name="Uohara A."/>
            <person name="Ohji S."/>
            <person name="Ichikawa N."/>
        </authorList>
    </citation>
    <scope>NUCLEOTIDE SEQUENCE [LARGE SCALE GENOMIC DNA]</scope>
    <source>
        <strain evidence="1 2">NBRC 106119</strain>
    </source>
</reference>
<evidence type="ECO:0008006" key="3">
    <source>
        <dbReference type="Google" id="ProtNLM"/>
    </source>
</evidence>
<evidence type="ECO:0000313" key="1">
    <source>
        <dbReference type="EMBL" id="GEN99402.1"/>
    </source>
</evidence>
<dbReference type="Proteomes" id="UP000321464">
    <property type="component" value="Unassembled WGS sequence"/>
</dbReference>
<dbReference type="Pfam" id="PF14907">
    <property type="entry name" value="NTP_transf_5"/>
    <property type="match status" value="1"/>
</dbReference>
<evidence type="ECO:0000313" key="2">
    <source>
        <dbReference type="Proteomes" id="UP000321464"/>
    </source>
</evidence>
<dbReference type="EMBL" id="BJYR01000008">
    <property type="protein sequence ID" value="GEN99402.1"/>
    <property type="molecule type" value="Genomic_DNA"/>
</dbReference>
<dbReference type="InterPro" id="IPR039498">
    <property type="entry name" value="NTP_transf_5"/>
</dbReference>
<proteinExistence type="predicted"/>
<name>A0A512AIF8_9SPHN</name>